<organism evidence="1 2">
    <name type="scientific">Agrobacterium fabrum (strain C58 / ATCC 33970)</name>
    <name type="common">Agrobacterium tumefaciens (strain C58)</name>
    <dbReference type="NCBI Taxonomy" id="176299"/>
    <lineage>
        <taxon>Bacteria</taxon>
        <taxon>Pseudomonadati</taxon>
        <taxon>Pseudomonadota</taxon>
        <taxon>Alphaproteobacteria</taxon>
        <taxon>Hyphomicrobiales</taxon>
        <taxon>Rhizobiaceae</taxon>
        <taxon>Rhizobium/Agrobacterium group</taxon>
        <taxon>Agrobacterium</taxon>
        <taxon>Agrobacterium tumefaciens complex</taxon>
    </lineage>
</organism>
<evidence type="ECO:0000313" key="2">
    <source>
        <dbReference type="Proteomes" id="UP000000813"/>
    </source>
</evidence>
<sequence length="67" mass="7175">MKEASAITHSLFGRIIRGVILGLPKTEMLEPPVPRTGSTNPLMAGTISSQLNQLRTSGTMPVVEDNN</sequence>
<dbReference type="KEGG" id="atu:Atu4840"/>
<reference evidence="1 2" key="1">
    <citation type="journal article" date="2001" name="Science">
        <title>The genome of the natural genetic engineer Agrobacterium tumefaciens C58.</title>
        <authorList>
            <person name="Wood D.W."/>
            <person name="Setubal J.C."/>
            <person name="Kaul R."/>
            <person name="Monks D.E."/>
            <person name="Kitajima J.P."/>
            <person name="Okura V.K."/>
            <person name="Zhou Y."/>
            <person name="Chen L."/>
            <person name="Wood G.E."/>
            <person name="Almeida N.F.Jr."/>
            <person name="Woo L."/>
            <person name="Chen Y."/>
            <person name="Paulsen I.T."/>
            <person name="Eisen J.A."/>
            <person name="Karp P.D."/>
            <person name="Bovee D.Sr."/>
            <person name="Chapman P."/>
            <person name="Clendenning J."/>
            <person name="Deatherage G."/>
            <person name="Gillet W."/>
            <person name="Grant C."/>
            <person name="Kutyavin T."/>
            <person name="Levy R."/>
            <person name="Li M.J."/>
            <person name="McClelland E."/>
            <person name="Palmieri A."/>
            <person name="Raymond C."/>
            <person name="Rouse G."/>
            <person name="Saenphimmachak C."/>
            <person name="Wu Z."/>
            <person name="Romero P."/>
            <person name="Gordon D."/>
            <person name="Zhang S."/>
            <person name="Yoo H."/>
            <person name="Tao Y."/>
            <person name="Biddle P."/>
            <person name="Jung M."/>
            <person name="Krespan W."/>
            <person name="Perry M."/>
            <person name="Gordon-Kamm B."/>
            <person name="Liao L."/>
            <person name="Kim S."/>
            <person name="Hendrick C."/>
            <person name="Zhao Z.Y."/>
            <person name="Dolan M."/>
            <person name="Chumley F."/>
            <person name="Tingey S.V."/>
            <person name="Tomb J.F."/>
            <person name="Gordon M.P."/>
            <person name="Olson M.V."/>
            <person name="Nester E.W."/>
        </authorList>
    </citation>
    <scope>NUCLEOTIDE SEQUENCE [LARGE SCALE GENOMIC DNA]</scope>
    <source>
        <strain evidence="2">C58 / ATCC 33970</strain>
    </source>
</reference>
<name>Q7CW03_AGRFC</name>
<protein>
    <submittedName>
        <fullName evidence="1">Uncharacterized protein</fullName>
    </submittedName>
</protein>
<reference evidence="1 2" key="2">
    <citation type="journal article" date="2001" name="Science">
        <title>Genome sequence of the plant pathogen and biotechnology agent Agrobacterium tumefaciens C58.</title>
        <authorList>
            <person name="Goodner B."/>
            <person name="Hinkle G."/>
            <person name="Gattung S."/>
            <person name="Miller N."/>
            <person name="Blanchard M."/>
            <person name="Qurollo B."/>
            <person name="Goldman B.S."/>
            <person name="Cao Y."/>
            <person name="Askenazi M."/>
            <person name="Halling C."/>
            <person name="Mullin L."/>
            <person name="Houmiel K."/>
            <person name="Gordon J."/>
            <person name="Vaudin M."/>
            <person name="Iartchouk O."/>
            <person name="Epp A."/>
            <person name="Liu F."/>
            <person name="Wollam C."/>
            <person name="Allinger M."/>
            <person name="Doughty D."/>
            <person name="Scott C."/>
            <person name="Lappas C."/>
            <person name="Markelz B."/>
            <person name="Flanagan C."/>
            <person name="Crowell C."/>
            <person name="Gurson J."/>
            <person name="Lomo C."/>
            <person name="Sear C."/>
            <person name="Strub G."/>
            <person name="Cielo C."/>
            <person name="Slater S."/>
        </authorList>
    </citation>
    <scope>NUCLEOTIDE SEQUENCE [LARGE SCALE GENOMIC DNA]</scope>
    <source>
        <strain evidence="2">C58 / ATCC 33970</strain>
    </source>
</reference>
<dbReference type="HOGENOM" id="CLU_2802852_0_0_5"/>
<evidence type="ECO:0000313" key="1">
    <source>
        <dbReference type="EMBL" id="AAK88609.1"/>
    </source>
</evidence>
<dbReference type="EMBL" id="AE007870">
    <property type="protein sequence ID" value="AAK88609.1"/>
    <property type="molecule type" value="Genomic_DNA"/>
</dbReference>
<keyword evidence="2" id="KW-1185">Reference proteome</keyword>
<dbReference type="Proteomes" id="UP000000813">
    <property type="component" value="Chromosome linear"/>
</dbReference>
<proteinExistence type="predicted"/>
<dbReference type="AlphaFoldDB" id="Q7CW03"/>
<dbReference type="EnsemblBacteria" id="AAK88609">
    <property type="protein sequence ID" value="AAK88609"/>
    <property type="gene ID" value="Atu4840"/>
</dbReference>
<dbReference type="OrthoDB" id="9905444at2"/>
<gene>
    <name evidence="1" type="ordered locus">Atu4840</name>
</gene>
<accession>Q7CW03</accession>